<reference evidence="1" key="1">
    <citation type="submission" date="2021-04" db="EMBL/GenBank/DDBJ databases">
        <title>Phylogenetic analysis of Acidobacteriaceae.</title>
        <authorList>
            <person name="Qiu L."/>
            <person name="Zhang Q."/>
        </authorList>
    </citation>
    <scope>NUCLEOTIDE SEQUENCE</scope>
    <source>
        <strain evidence="1">DSM 25168</strain>
    </source>
</reference>
<proteinExistence type="predicted"/>
<evidence type="ECO:0000313" key="1">
    <source>
        <dbReference type="EMBL" id="UWZ82779.1"/>
    </source>
</evidence>
<dbReference type="EMBL" id="CP093313">
    <property type="protein sequence ID" value="UWZ82779.1"/>
    <property type="molecule type" value="Genomic_DNA"/>
</dbReference>
<name>A0A9J7BJR3_9BACT</name>
<protein>
    <submittedName>
        <fullName evidence="1">Uncharacterized protein</fullName>
    </submittedName>
</protein>
<accession>A0A9J7BJR3</accession>
<dbReference type="RefSeq" id="WP_260791999.1">
    <property type="nucleotide sequence ID" value="NZ_CP093313.1"/>
</dbReference>
<dbReference type="KEGG" id="orp:MOP44_19670"/>
<evidence type="ECO:0000313" key="2">
    <source>
        <dbReference type="Proteomes" id="UP001059380"/>
    </source>
</evidence>
<sequence length="85" mass="9766">MLDTYDEIASQILISDAELALTFVHLGNIHSDEESRRASFSRASEAYHSIGESMCRIRLKKHDLEKLGLLLQELRHKLDRARSTQ</sequence>
<organism evidence="1 2">
    <name type="scientific">Occallatibacter riparius</name>
    <dbReference type="NCBI Taxonomy" id="1002689"/>
    <lineage>
        <taxon>Bacteria</taxon>
        <taxon>Pseudomonadati</taxon>
        <taxon>Acidobacteriota</taxon>
        <taxon>Terriglobia</taxon>
        <taxon>Terriglobales</taxon>
        <taxon>Acidobacteriaceae</taxon>
        <taxon>Occallatibacter</taxon>
    </lineage>
</organism>
<dbReference type="Proteomes" id="UP001059380">
    <property type="component" value="Chromosome"/>
</dbReference>
<dbReference type="AlphaFoldDB" id="A0A9J7BJR3"/>
<keyword evidence="2" id="KW-1185">Reference proteome</keyword>
<gene>
    <name evidence="1" type="ORF">MOP44_19670</name>
</gene>